<organism evidence="2 3">
    <name type="scientific">Sorangium cellulosum</name>
    <name type="common">Polyangium cellulosum</name>
    <dbReference type="NCBI Taxonomy" id="56"/>
    <lineage>
        <taxon>Bacteria</taxon>
        <taxon>Pseudomonadati</taxon>
        <taxon>Myxococcota</taxon>
        <taxon>Polyangia</taxon>
        <taxon>Polyangiales</taxon>
        <taxon>Polyangiaceae</taxon>
        <taxon>Sorangium</taxon>
    </lineage>
</organism>
<protein>
    <recommendedName>
        <fullName evidence="1">Serine aminopeptidase S33 domain-containing protein</fullName>
    </recommendedName>
</protein>
<evidence type="ECO:0000259" key="1">
    <source>
        <dbReference type="Pfam" id="PF12146"/>
    </source>
</evidence>
<comment type="caution">
    <text evidence="2">The sequence shown here is derived from an EMBL/GenBank/DDBJ whole genome shotgun (WGS) entry which is preliminary data.</text>
</comment>
<sequence>MELSTAGIRLAGTACVPPGAGRFPTVLMIHGSGPLDRDENMPGQRLDVFNTIARHLAAAGIASVRYDKRGCGKSTGDYHRAGCGDLVHDAGAFFDALPGYDFCDPSRRFLLAHSEGCLFAPMIANERPAVAGLVLLCPFIDDIELMLLQQARQIAQELAGLRGVMGVAQRFLSGLGGGPVERQKRLIQRVKASDAATIRVGFQRLPVRWLRELMAIDPREIFSRVACPMLLIGGEKDVQCDPGAVARIAEVARGEVEQHVIANLTHLLRSDEGPPSLFGAAKRLGEPLDPAVLSLTADWLTARQRRATG</sequence>
<name>A0A150NZ63_SORCE</name>
<dbReference type="SUPFAM" id="SSF53474">
    <property type="entry name" value="alpha/beta-Hydrolases"/>
    <property type="match status" value="1"/>
</dbReference>
<dbReference type="GO" id="GO:0052689">
    <property type="term" value="F:carboxylic ester hydrolase activity"/>
    <property type="evidence" value="ECO:0007669"/>
    <property type="project" value="TreeGrafter"/>
</dbReference>
<dbReference type="AlphaFoldDB" id="A0A150NZ63"/>
<evidence type="ECO:0000313" key="2">
    <source>
        <dbReference type="EMBL" id="KYF47478.1"/>
    </source>
</evidence>
<reference evidence="2 3" key="1">
    <citation type="submission" date="2014-02" db="EMBL/GenBank/DDBJ databases">
        <title>The small core and large imbalanced accessory genome model reveals a collaborative survival strategy of Sorangium cellulosum strains in nature.</title>
        <authorList>
            <person name="Han K."/>
            <person name="Peng R."/>
            <person name="Blom J."/>
            <person name="Li Y.-Z."/>
        </authorList>
    </citation>
    <scope>NUCLEOTIDE SEQUENCE [LARGE SCALE GENOMIC DNA]</scope>
    <source>
        <strain evidence="2 3">So0157-25</strain>
    </source>
</reference>
<dbReference type="PANTHER" id="PTHR43265:SF1">
    <property type="entry name" value="ESTERASE ESTD"/>
    <property type="match status" value="1"/>
</dbReference>
<gene>
    <name evidence="2" type="ORF">BE08_27780</name>
</gene>
<dbReference type="PANTHER" id="PTHR43265">
    <property type="entry name" value="ESTERASE ESTD"/>
    <property type="match status" value="1"/>
</dbReference>
<accession>A0A150NZ63</accession>
<feature type="domain" description="Serine aminopeptidase S33" evidence="1">
    <location>
        <begin position="48"/>
        <end position="270"/>
    </location>
</feature>
<dbReference type="InterPro" id="IPR022742">
    <property type="entry name" value="Hydrolase_4"/>
</dbReference>
<dbReference type="InterPro" id="IPR053145">
    <property type="entry name" value="AB_hydrolase_Est10"/>
</dbReference>
<dbReference type="EMBL" id="JELY01003615">
    <property type="protein sequence ID" value="KYF47478.1"/>
    <property type="molecule type" value="Genomic_DNA"/>
</dbReference>
<evidence type="ECO:0000313" key="3">
    <source>
        <dbReference type="Proteomes" id="UP000075420"/>
    </source>
</evidence>
<dbReference type="InterPro" id="IPR029058">
    <property type="entry name" value="AB_hydrolase_fold"/>
</dbReference>
<dbReference type="Pfam" id="PF12146">
    <property type="entry name" value="Hydrolase_4"/>
    <property type="match status" value="1"/>
</dbReference>
<dbReference type="Proteomes" id="UP000075420">
    <property type="component" value="Unassembled WGS sequence"/>
</dbReference>
<proteinExistence type="predicted"/>
<dbReference type="Gene3D" id="3.40.50.1820">
    <property type="entry name" value="alpha/beta hydrolase"/>
    <property type="match status" value="1"/>
</dbReference>